<dbReference type="RefSeq" id="XP_044659050.1">
    <property type="nucleotide sequence ID" value="XM_044803115.1"/>
</dbReference>
<dbReference type="AlphaFoldDB" id="A0A9P3CUG7"/>
<dbReference type="PANTHER" id="PTHR24148:SF64">
    <property type="entry name" value="HETEROKARYON INCOMPATIBILITY DOMAIN-CONTAINING PROTEIN"/>
    <property type="match status" value="1"/>
</dbReference>
<sequence>MITLDWDTPPVGIAYEEYTGKAGAYADRTSSSDNWIRGLSNWKSVLLETADANSKFLSTLSTTQRRSLRLLVEWWVAAYEYDELASDYRDHILKDYNAPELDSRDHSKNPEYRLVDLDDVDDYCANLFNLWRLEFLVYEGHVTYNGVQARRALASKVAACQRVAFGALGPVSCDASKGTESTMLHNLEAFDKYLPVGGVLEACPWLPQDQRVGLPYYLWDVANKRTVRTQDLSGQPVYSVISHTWGRWRLKDEPNLDIPGVPWSVPQNSRFAVEDLPNVLVEKSAQFLPATYIWFDLFCIPQDRSALAKDQIAKQAAIFGGAYRAIAWLNYVDDWNGLVLALHYMVSYWLDHEADSRERLGRRILRPRLRKQHEFNAQLWSAFSYNEDCSFREADGQHGWFTSLWTLQELYLRPDMLLADRDWNICHYPSGGRSTPLTIDTLVAVFWGGKPYIIEEACTQGVQGLCALMALTGMEQLLEPHPLSPLLLGSGRQCTGRRAEAIMSVVGARNWYQNDEVANENLIFGHYPIEFLREVHSYLGATFFGAQALVSSISEVVGRRQEVEGGWVPFNAGSMLPFDPWRPGNRMTIHLEALGGSDHPSTATWSIGDAGEVYMTEVAVVASTDDEFGEDNDHDLVALINLPSQSTGVSVPTKGNLHEVLHTFAPSFMKHAVCCRERDGYYEGVILFNIDDVLYTKVGEFTVSRKDNTKRIELQTWDIGQWEVI</sequence>
<dbReference type="Pfam" id="PF06985">
    <property type="entry name" value="HET"/>
    <property type="match status" value="1"/>
</dbReference>
<name>A0A9P3CUG7_9PEZI</name>
<evidence type="ECO:0000313" key="3">
    <source>
        <dbReference type="Proteomes" id="UP000825890"/>
    </source>
</evidence>
<gene>
    <name evidence="2" type="ORF">CKM354_000775800</name>
</gene>
<dbReference type="PANTHER" id="PTHR24148">
    <property type="entry name" value="ANKYRIN REPEAT DOMAIN-CONTAINING PROTEIN 39 HOMOLOG-RELATED"/>
    <property type="match status" value="1"/>
</dbReference>
<dbReference type="OrthoDB" id="3790621at2759"/>
<dbReference type="InterPro" id="IPR010730">
    <property type="entry name" value="HET"/>
</dbReference>
<comment type="caution">
    <text evidence="2">The sequence shown here is derived from an EMBL/GenBank/DDBJ whole genome shotgun (WGS) entry which is preliminary data.</text>
</comment>
<dbReference type="GeneID" id="68293333"/>
<dbReference type="Proteomes" id="UP000825890">
    <property type="component" value="Unassembled WGS sequence"/>
</dbReference>
<evidence type="ECO:0000313" key="2">
    <source>
        <dbReference type="EMBL" id="GIZ44563.1"/>
    </source>
</evidence>
<keyword evidence="3" id="KW-1185">Reference proteome</keyword>
<proteinExistence type="predicted"/>
<dbReference type="InterPro" id="IPR052895">
    <property type="entry name" value="HetReg/Transcr_Mod"/>
</dbReference>
<organism evidence="2 3">
    <name type="scientific">Cercospora kikuchii</name>
    <dbReference type="NCBI Taxonomy" id="84275"/>
    <lineage>
        <taxon>Eukaryota</taxon>
        <taxon>Fungi</taxon>
        <taxon>Dikarya</taxon>
        <taxon>Ascomycota</taxon>
        <taxon>Pezizomycotina</taxon>
        <taxon>Dothideomycetes</taxon>
        <taxon>Dothideomycetidae</taxon>
        <taxon>Mycosphaerellales</taxon>
        <taxon>Mycosphaerellaceae</taxon>
        <taxon>Cercospora</taxon>
    </lineage>
</organism>
<protein>
    <recommendedName>
        <fullName evidence="1">Heterokaryon incompatibility domain-containing protein</fullName>
    </recommendedName>
</protein>
<dbReference type="EMBL" id="BOLY01000004">
    <property type="protein sequence ID" value="GIZ44563.1"/>
    <property type="molecule type" value="Genomic_DNA"/>
</dbReference>
<accession>A0A9P3CUG7</accession>
<reference evidence="2 3" key="1">
    <citation type="submission" date="2021-01" db="EMBL/GenBank/DDBJ databases">
        <title>Cercospora kikuchii MAFF 305040 whole genome shotgun sequence.</title>
        <authorList>
            <person name="Kashiwa T."/>
            <person name="Suzuki T."/>
        </authorList>
    </citation>
    <scope>NUCLEOTIDE SEQUENCE [LARGE SCALE GENOMIC DNA]</scope>
    <source>
        <strain evidence="2 3">MAFF 305040</strain>
    </source>
</reference>
<feature type="domain" description="Heterokaryon incompatibility" evidence="1">
    <location>
        <begin position="238"/>
        <end position="409"/>
    </location>
</feature>
<evidence type="ECO:0000259" key="1">
    <source>
        <dbReference type="Pfam" id="PF06985"/>
    </source>
</evidence>